<sequence>MEISSDIHFSASSLSFAATSLLHLAFSVMLSELRNLSGRELDIDISDSLASSSDTSLQGEFLSIECPILKSTISTAFSSSFFLFLQNLGNQTGAKAPTRWWSKRFNTCLN</sequence>
<evidence type="ECO:0000313" key="1">
    <source>
        <dbReference type="EMBL" id="MBW97723.1"/>
    </source>
</evidence>
<protein>
    <submittedName>
        <fullName evidence="1">Uncharacterized protein</fullName>
    </submittedName>
</protein>
<organism evidence="1">
    <name type="scientific">Rhizophora mucronata</name>
    <name type="common">Asiatic mangrove</name>
    <dbReference type="NCBI Taxonomy" id="61149"/>
    <lineage>
        <taxon>Eukaryota</taxon>
        <taxon>Viridiplantae</taxon>
        <taxon>Streptophyta</taxon>
        <taxon>Embryophyta</taxon>
        <taxon>Tracheophyta</taxon>
        <taxon>Spermatophyta</taxon>
        <taxon>Magnoliopsida</taxon>
        <taxon>eudicotyledons</taxon>
        <taxon>Gunneridae</taxon>
        <taxon>Pentapetalae</taxon>
        <taxon>rosids</taxon>
        <taxon>fabids</taxon>
        <taxon>Malpighiales</taxon>
        <taxon>Rhizophoraceae</taxon>
        <taxon>Rhizophora</taxon>
    </lineage>
</organism>
<dbReference type="EMBL" id="GGEC01017240">
    <property type="protein sequence ID" value="MBW97723.1"/>
    <property type="molecule type" value="Transcribed_RNA"/>
</dbReference>
<dbReference type="AlphaFoldDB" id="A0A2P2JW87"/>
<name>A0A2P2JW87_RHIMU</name>
<accession>A0A2P2JW87</accession>
<reference evidence="1" key="1">
    <citation type="submission" date="2018-02" db="EMBL/GenBank/DDBJ databases">
        <title>Rhizophora mucronata_Transcriptome.</title>
        <authorList>
            <person name="Meera S.P."/>
            <person name="Sreeshan A."/>
            <person name="Augustine A."/>
        </authorList>
    </citation>
    <scope>NUCLEOTIDE SEQUENCE</scope>
    <source>
        <tissue evidence="1">Leaf</tissue>
    </source>
</reference>
<proteinExistence type="predicted"/>